<feature type="region of interest" description="Disordered" evidence="1">
    <location>
        <begin position="62"/>
        <end position="82"/>
    </location>
</feature>
<accession>A0A3P7J4C2</accession>
<dbReference type="EMBL" id="UYYB01094547">
    <property type="protein sequence ID" value="VDM74609.1"/>
    <property type="molecule type" value="Genomic_DNA"/>
</dbReference>
<evidence type="ECO:0000313" key="2">
    <source>
        <dbReference type="EMBL" id="VDM74609.1"/>
    </source>
</evidence>
<sequence>MDDFLRAGERTTQNARGAPDVLSLKEKDPGQWRTSRTILLHKNSDWGSSKLSSNMPAERALNALHEDYSRSNITLDETQPAK</sequence>
<evidence type="ECO:0000256" key="1">
    <source>
        <dbReference type="SAM" id="MobiDB-lite"/>
    </source>
</evidence>
<evidence type="ECO:0000313" key="3">
    <source>
        <dbReference type="Proteomes" id="UP000270094"/>
    </source>
</evidence>
<feature type="compositionally biased region" description="Polar residues" evidence="1">
    <location>
        <begin position="70"/>
        <end position="82"/>
    </location>
</feature>
<protein>
    <submittedName>
        <fullName evidence="2">Uncharacterized protein</fullName>
    </submittedName>
</protein>
<name>A0A3P7J4C2_STRVU</name>
<dbReference type="AlphaFoldDB" id="A0A3P7J4C2"/>
<keyword evidence="3" id="KW-1185">Reference proteome</keyword>
<organism evidence="2 3">
    <name type="scientific">Strongylus vulgaris</name>
    <name type="common">Blood worm</name>
    <dbReference type="NCBI Taxonomy" id="40348"/>
    <lineage>
        <taxon>Eukaryota</taxon>
        <taxon>Metazoa</taxon>
        <taxon>Ecdysozoa</taxon>
        <taxon>Nematoda</taxon>
        <taxon>Chromadorea</taxon>
        <taxon>Rhabditida</taxon>
        <taxon>Rhabditina</taxon>
        <taxon>Rhabditomorpha</taxon>
        <taxon>Strongyloidea</taxon>
        <taxon>Strongylidae</taxon>
        <taxon>Strongylus</taxon>
    </lineage>
</organism>
<gene>
    <name evidence="2" type="ORF">SVUK_LOCUS9607</name>
</gene>
<reference evidence="2 3" key="1">
    <citation type="submission" date="2018-11" db="EMBL/GenBank/DDBJ databases">
        <authorList>
            <consortium name="Pathogen Informatics"/>
        </authorList>
    </citation>
    <scope>NUCLEOTIDE SEQUENCE [LARGE SCALE GENOMIC DNA]</scope>
</reference>
<proteinExistence type="predicted"/>
<dbReference type="Proteomes" id="UP000270094">
    <property type="component" value="Unassembled WGS sequence"/>
</dbReference>